<accession>A0A699XPD0</accession>
<feature type="non-terminal residue" evidence="1">
    <location>
        <position position="1"/>
    </location>
</feature>
<organism evidence="1">
    <name type="scientific">Tanacetum cinerariifolium</name>
    <name type="common">Dalmatian daisy</name>
    <name type="synonym">Chrysanthemum cinerariifolium</name>
    <dbReference type="NCBI Taxonomy" id="118510"/>
    <lineage>
        <taxon>Eukaryota</taxon>
        <taxon>Viridiplantae</taxon>
        <taxon>Streptophyta</taxon>
        <taxon>Embryophyta</taxon>
        <taxon>Tracheophyta</taxon>
        <taxon>Spermatophyta</taxon>
        <taxon>Magnoliopsida</taxon>
        <taxon>eudicotyledons</taxon>
        <taxon>Gunneridae</taxon>
        <taxon>Pentapetalae</taxon>
        <taxon>asterids</taxon>
        <taxon>campanulids</taxon>
        <taxon>Asterales</taxon>
        <taxon>Asteraceae</taxon>
        <taxon>Asteroideae</taxon>
        <taxon>Anthemideae</taxon>
        <taxon>Anthemidinae</taxon>
        <taxon>Tanacetum</taxon>
    </lineage>
</organism>
<comment type="caution">
    <text evidence="1">The sequence shown here is derived from an EMBL/GenBank/DDBJ whole genome shotgun (WGS) entry which is preliminary data.</text>
</comment>
<name>A0A699XPD0_TANCI</name>
<protein>
    <submittedName>
        <fullName evidence="1">Uncharacterized protein</fullName>
    </submittedName>
</protein>
<evidence type="ECO:0000313" key="1">
    <source>
        <dbReference type="EMBL" id="GFD58314.1"/>
    </source>
</evidence>
<reference evidence="1" key="1">
    <citation type="journal article" date="2019" name="Sci. Rep.">
        <title>Draft genome of Tanacetum cinerariifolium, the natural source of mosquito coil.</title>
        <authorList>
            <person name="Yamashiro T."/>
            <person name="Shiraishi A."/>
            <person name="Satake H."/>
            <person name="Nakayama K."/>
        </authorList>
    </citation>
    <scope>NUCLEOTIDE SEQUENCE</scope>
</reference>
<gene>
    <name evidence="1" type="ORF">Tci_930283</name>
</gene>
<dbReference type="EMBL" id="BKCJ011851477">
    <property type="protein sequence ID" value="GFD58314.1"/>
    <property type="molecule type" value="Genomic_DNA"/>
</dbReference>
<sequence length="78" mass="8588">ADDHFFHLCGRRDRCVAGRRELVGSVGAAADAACRVVDGGDQRGDIPVHRFDRRLADRATVLRVFGRHHDRYGDSGGD</sequence>
<dbReference type="AlphaFoldDB" id="A0A699XPD0"/>
<proteinExistence type="predicted"/>